<reference evidence="3 4" key="1">
    <citation type="submission" date="2021-08" db="EMBL/GenBank/DDBJ databases">
        <title>Comparative Genomics Analysis of the Genus Qipengyuania Reveals Extensive Genetic Diversity and Metabolic Versatility, Including the Description of Fifteen Novel Species.</title>
        <authorList>
            <person name="Liu Y."/>
        </authorList>
    </citation>
    <scope>NUCLEOTIDE SEQUENCE [LARGE SCALE GENOMIC DNA]</scope>
    <source>
        <strain evidence="3 4">1NDH1</strain>
    </source>
</reference>
<evidence type="ECO:0000256" key="1">
    <source>
        <dbReference type="ARBA" id="ARBA00022679"/>
    </source>
</evidence>
<dbReference type="SUPFAM" id="SSF48452">
    <property type="entry name" value="TPR-like"/>
    <property type="match status" value="1"/>
</dbReference>
<dbReference type="Pfam" id="PF13469">
    <property type="entry name" value="Sulfotransfer_3"/>
    <property type="match status" value="1"/>
</dbReference>
<dbReference type="SUPFAM" id="SSF52540">
    <property type="entry name" value="P-loop containing nucleoside triphosphate hydrolases"/>
    <property type="match status" value="1"/>
</dbReference>
<evidence type="ECO:0000256" key="2">
    <source>
        <dbReference type="PROSITE-ProRule" id="PRU00339"/>
    </source>
</evidence>
<keyword evidence="2" id="KW-0802">TPR repeat</keyword>
<dbReference type="InterPro" id="IPR027417">
    <property type="entry name" value="P-loop_NTPase"/>
</dbReference>
<dbReference type="InterPro" id="IPR026634">
    <property type="entry name" value="TPST-like"/>
</dbReference>
<organism evidence="3 4">
    <name type="scientific">Qipengyuania gelatinilytica</name>
    <dbReference type="NCBI Taxonomy" id="2867231"/>
    <lineage>
        <taxon>Bacteria</taxon>
        <taxon>Pseudomonadati</taxon>
        <taxon>Pseudomonadota</taxon>
        <taxon>Alphaproteobacteria</taxon>
        <taxon>Sphingomonadales</taxon>
        <taxon>Erythrobacteraceae</taxon>
        <taxon>Qipengyuania</taxon>
    </lineage>
</organism>
<protein>
    <submittedName>
        <fullName evidence="3">Sulfotransferase</fullName>
    </submittedName>
</protein>
<dbReference type="Gene3D" id="3.40.50.300">
    <property type="entry name" value="P-loop containing nucleotide triphosphate hydrolases"/>
    <property type="match status" value="1"/>
</dbReference>
<keyword evidence="4" id="KW-1185">Reference proteome</keyword>
<dbReference type="Gene3D" id="1.25.40.10">
    <property type="entry name" value="Tetratricopeptide repeat domain"/>
    <property type="match status" value="1"/>
</dbReference>
<accession>A0ABX9A094</accession>
<evidence type="ECO:0000313" key="3">
    <source>
        <dbReference type="EMBL" id="QZD94512.1"/>
    </source>
</evidence>
<keyword evidence="1" id="KW-0808">Transferase</keyword>
<dbReference type="RefSeq" id="WP_221430257.1">
    <property type="nucleotide sequence ID" value="NZ_CP081294.1"/>
</dbReference>
<dbReference type="Proteomes" id="UP000824321">
    <property type="component" value="Chromosome"/>
</dbReference>
<sequence length="587" mass="61992">MTAALDKAELALRSGKVAEACAILEGALSNQLSQGERAEALSMLGMARLSGGDPANALAPLAEAVSLDPGEGMFRYNHAMGLEAAGKIAEAIAEHREAVRLSDGMGPLVIALVRALLKGGAFAEAAERIAPLAAAPSAPLQVRQLHVEALRGSGDLHGAWDAVQPLLAEDLGSANAAQRSAALLAARIATDAQYYDQAEELASGLLAAAPGDAAAAAVLAPLVLWSQGSEAARGVIEQAIAAGGPSPELLIQLLGFGKDVPESSVDAALEMAGNERLHPYHRSQLHMALAQHYGQKVDAGKAWEHAVTGNRLSPSGARRDWRGLLDAQLAIYRDTSDVPQPDGDPRHFYLCGAPRSGQSLVQSILAASLDVTSVGERGALLPHLLDPSRQLAAMPRPERERLFSQLSEADTRGIARLAASSGWIVDKNPVQLVVAGSLARIHPGAVFAANFRDPGDVAVSIFLRGFSPFYDYATNLGAIIDHLELLADAVAGWRGEGLEIRALSHEALVADPAGQSQDLFDWLGVEWRQDYLDPESRKTPVPTFSAAQVREPIREGVSQGSTPYAEHLEPHAAQLDRIREKQAALLS</sequence>
<dbReference type="PANTHER" id="PTHR12788">
    <property type="entry name" value="PROTEIN-TYROSINE SULFOTRANSFERASE 2"/>
    <property type="match status" value="1"/>
</dbReference>
<proteinExistence type="predicted"/>
<dbReference type="PROSITE" id="PS50005">
    <property type="entry name" value="TPR"/>
    <property type="match status" value="1"/>
</dbReference>
<name>A0ABX9A094_9SPHN</name>
<evidence type="ECO:0000313" key="4">
    <source>
        <dbReference type="Proteomes" id="UP000824321"/>
    </source>
</evidence>
<dbReference type="InterPro" id="IPR019734">
    <property type="entry name" value="TPR_rpt"/>
</dbReference>
<dbReference type="EMBL" id="CP081294">
    <property type="protein sequence ID" value="QZD94512.1"/>
    <property type="molecule type" value="Genomic_DNA"/>
</dbReference>
<dbReference type="PANTHER" id="PTHR12788:SF10">
    <property type="entry name" value="PROTEIN-TYROSINE SULFOTRANSFERASE"/>
    <property type="match status" value="1"/>
</dbReference>
<dbReference type="InterPro" id="IPR011990">
    <property type="entry name" value="TPR-like_helical_dom_sf"/>
</dbReference>
<gene>
    <name evidence="3" type="ORF">K3136_10450</name>
</gene>
<feature type="repeat" description="TPR" evidence="2">
    <location>
        <begin position="38"/>
        <end position="71"/>
    </location>
</feature>